<evidence type="ECO:0000313" key="1">
    <source>
        <dbReference type="EMBL" id="SHL09746.1"/>
    </source>
</evidence>
<reference evidence="2" key="1">
    <citation type="submission" date="2016-11" db="EMBL/GenBank/DDBJ databases">
        <authorList>
            <person name="Varghese N."/>
            <person name="Submissions S."/>
        </authorList>
    </citation>
    <scope>NUCLEOTIDE SEQUENCE [LARGE SCALE GENOMIC DNA]</scope>
    <source>
        <strain evidence="2">DSM 22212</strain>
    </source>
</reference>
<dbReference type="STRING" id="633813.SAMN04488087_2711"/>
<evidence type="ECO:0000313" key="2">
    <source>
        <dbReference type="Proteomes" id="UP000185812"/>
    </source>
</evidence>
<organism evidence="1 2">
    <name type="scientific">Rhodothermus profundi</name>
    <dbReference type="NCBI Taxonomy" id="633813"/>
    <lineage>
        <taxon>Bacteria</taxon>
        <taxon>Pseudomonadati</taxon>
        <taxon>Rhodothermota</taxon>
        <taxon>Rhodothermia</taxon>
        <taxon>Rhodothermales</taxon>
        <taxon>Rhodothermaceae</taxon>
        <taxon>Rhodothermus</taxon>
    </lineage>
</organism>
<dbReference type="RefSeq" id="WP_218587582.1">
    <property type="nucleotide sequence ID" value="NZ_FRAU01000013.1"/>
</dbReference>
<dbReference type="Proteomes" id="UP000185812">
    <property type="component" value="Unassembled WGS sequence"/>
</dbReference>
<keyword evidence="2" id="KW-1185">Reference proteome</keyword>
<dbReference type="AlphaFoldDB" id="A0A1M6XV14"/>
<dbReference type="EMBL" id="FRAU01000013">
    <property type="protein sequence ID" value="SHL09746.1"/>
    <property type="molecule type" value="Genomic_DNA"/>
</dbReference>
<name>A0A1M6XV14_9BACT</name>
<accession>A0A1M6XV14</accession>
<protein>
    <submittedName>
        <fullName evidence="1">Uncharacterized protein</fullName>
    </submittedName>
</protein>
<gene>
    <name evidence="1" type="ORF">SAMN04488087_2711</name>
</gene>
<proteinExistence type="predicted"/>
<feature type="non-terminal residue" evidence="1">
    <location>
        <position position="1"/>
    </location>
</feature>
<sequence>FRREWEGVLWGQVLAWVPSHERVLWALRWWVGRRGSSSGSAVVQGNDCAVSGGASFMYVPSCGCYVFEEVEVVCSAAGGGGSWPPTQEDPRWWQQEGGLGDCADLWCEEPRSGGGGGGSGSGSGAPEEACTEDALTCEEQIGKLVRLARKLREAIDKGKDLLEGRTWSEILKGEKEALIGCGVDALETIQGNPVALVSVLNCVTDLFFGVNFFDMLKLLDTVDAGLYRKIIGYLHKSALFPRLAQAFGDFANTIDDVELLEKVAKLDFVKVDKNGRPIYQILRGDSQKIIENFAQKWNVKMFVDKELGLYQVMHNGIVLTRYSSSATSLPTIQVNVRGRIFKVRFGR</sequence>